<name>A0ACA9S900_9GLOM</name>
<accession>A0ACA9S900</accession>
<comment type="caution">
    <text evidence="1">The sequence shown here is derived from an EMBL/GenBank/DDBJ whole genome shotgun (WGS) entry which is preliminary data.</text>
</comment>
<dbReference type="EMBL" id="CAJVQC010098435">
    <property type="protein sequence ID" value="CAG8830063.1"/>
    <property type="molecule type" value="Genomic_DNA"/>
</dbReference>
<organism evidence="1 2">
    <name type="scientific">Racocetra persica</name>
    <dbReference type="NCBI Taxonomy" id="160502"/>
    <lineage>
        <taxon>Eukaryota</taxon>
        <taxon>Fungi</taxon>
        <taxon>Fungi incertae sedis</taxon>
        <taxon>Mucoromycota</taxon>
        <taxon>Glomeromycotina</taxon>
        <taxon>Glomeromycetes</taxon>
        <taxon>Diversisporales</taxon>
        <taxon>Gigasporaceae</taxon>
        <taxon>Racocetra</taxon>
    </lineage>
</organism>
<reference evidence="1" key="1">
    <citation type="submission" date="2021-06" db="EMBL/GenBank/DDBJ databases">
        <authorList>
            <person name="Kallberg Y."/>
            <person name="Tangrot J."/>
            <person name="Rosling A."/>
        </authorList>
    </citation>
    <scope>NUCLEOTIDE SEQUENCE</scope>
    <source>
        <strain evidence="1">MA461A</strain>
    </source>
</reference>
<dbReference type="Proteomes" id="UP000789920">
    <property type="component" value="Unassembled WGS sequence"/>
</dbReference>
<feature type="non-terminal residue" evidence="1">
    <location>
        <position position="109"/>
    </location>
</feature>
<feature type="non-terminal residue" evidence="1">
    <location>
        <position position="1"/>
    </location>
</feature>
<gene>
    <name evidence="1" type="ORF">RPERSI_LOCUS27678</name>
</gene>
<proteinExistence type="predicted"/>
<keyword evidence="2" id="KW-1185">Reference proteome</keyword>
<protein>
    <submittedName>
        <fullName evidence="1">35493_t:CDS:1</fullName>
    </submittedName>
</protein>
<evidence type="ECO:0000313" key="2">
    <source>
        <dbReference type="Proteomes" id="UP000789920"/>
    </source>
</evidence>
<evidence type="ECO:0000313" key="1">
    <source>
        <dbReference type="EMBL" id="CAG8830063.1"/>
    </source>
</evidence>
<sequence>TGNIITEPDKIKITIQKHFKNWTKLNPTQTELWQEWVNEYKPIQKIDSTWYDTTTTEITPIELENIIKEAPNTKATGPSKISNKMLKHFGPQAKTMILDIFNKCLKLHD</sequence>